<dbReference type="InterPro" id="IPR006318">
    <property type="entry name" value="PTS_EI-like"/>
</dbReference>
<feature type="active site" description="Tele-phosphohistidine intermediate" evidence="17">
    <location>
        <position position="186"/>
    </location>
</feature>
<gene>
    <name evidence="23" type="primary">ptsP</name>
    <name evidence="23" type="ORF">FKG95_22410</name>
</gene>
<evidence type="ECO:0000313" key="24">
    <source>
        <dbReference type="Proteomes" id="UP000315252"/>
    </source>
</evidence>
<dbReference type="EC" id="2.7.3.9" evidence="5 16"/>
<dbReference type="InterPro" id="IPR036618">
    <property type="entry name" value="PtsI_HPr-bd_sf"/>
</dbReference>
<keyword evidence="24" id="KW-1185">Reference proteome</keyword>
<dbReference type="GO" id="GO:0008965">
    <property type="term" value="F:phosphoenolpyruvate-protein phosphotransferase activity"/>
    <property type="evidence" value="ECO:0007669"/>
    <property type="project" value="UniProtKB-EC"/>
</dbReference>
<evidence type="ECO:0000256" key="19">
    <source>
        <dbReference type="PIRSR" id="PIRSR000732-3"/>
    </source>
</evidence>
<dbReference type="OrthoDB" id="9765468at2"/>
<keyword evidence="13 16" id="KW-0418">Kinase</keyword>
<dbReference type="GO" id="GO:0005737">
    <property type="term" value="C:cytoplasm"/>
    <property type="evidence" value="ECO:0007669"/>
    <property type="project" value="UniProtKB-SubCell"/>
</dbReference>
<dbReference type="InterPro" id="IPR024692">
    <property type="entry name" value="PTS_EI"/>
</dbReference>
<feature type="binding site" evidence="18">
    <location>
        <position position="328"/>
    </location>
    <ligand>
        <name>phosphoenolpyruvate</name>
        <dbReference type="ChEBI" id="CHEBI:58702"/>
    </ligand>
</feature>
<evidence type="ECO:0000256" key="18">
    <source>
        <dbReference type="PIRSR" id="PIRSR000732-2"/>
    </source>
</evidence>
<dbReference type="PRINTS" id="PR01736">
    <property type="entry name" value="PHPHTRNFRASE"/>
</dbReference>
<dbReference type="GO" id="GO:0046872">
    <property type="term" value="F:metal ion binding"/>
    <property type="evidence" value="ECO:0007669"/>
    <property type="project" value="UniProtKB-KW"/>
</dbReference>
<feature type="binding site" evidence="19">
    <location>
        <position position="426"/>
    </location>
    <ligand>
        <name>Mg(2+)</name>
        <dbReference type="ChEBI" id="CHEBI:18420"/>
    </ligand>
</feature>
<evidence type="ECO:0000256" key="16">
    <source>
        <dbReference type="PIRNR" id="PIRNR000732"/>
    </source>
</evidence>
<evidence type="ECO:0000256" key="1">
    <source>
        <dbReference type="ARBA" id="ARBA00000683"/>
    </source>
</evidence>
<feature type="domain" description="PEP-utilising enzyme C-terminal" evidence="21">
    <location>
        <begin position="253"/>
        <end position="532"/>
    </location>
</feature>
<keyword evidence="23" id="KW-0670">Pyruvate</keyword>
<comment type="caution">
    <text evidence="23">The sequence shown here is derived from an EMBL/GenBank/DDBJ whole genome shotgun (WGS) entry which is preliminary data.</text>
</comment>
<proteinExistence type="inferred from homology"/>
<keyword evidence="11 16" id="KW-0598">Phosphotransferase system</keyword>
<dbReference type="AlphaFoldDB" id="A0A545TES6"/>
<dbReference type="PIRSF" id="PIRSF000732">
    <property type="entry name" value="PTS_enzyme_I"/>
    <property type="match status" value="1"/>
</dbReference>
<dbReference type="Proteomes" id="UP000315252">
    <property type="component" value="Unassembled WGS sequence"/>
</dbReference>
<evidence type="ECO:0000256" key="17">
    <source>
        <dbReference type="PIRSR" id="PIRSR000732-1"/>
    </source>
</evidence>
<evidence type="ECO:0000256" key="9">
    <source>
        <dbReference type="ARBA" id="ARBA00022597"/>
    </source>
</evidence>
<evidence type="ECO:0000313" key="23">
    <source>
        <dbReference type="EMBL" id="TQV75681.1"/>
    </source>
</evidence>
<dbReference type="Gene3D" id="3.20.20.60">
    <property type="entry name" value="Phosphoenolpyruvate-binding domains"/>
    <property type="match status" value="1"/>
</dbReference>
<comment type="similarity">
    <text evidence="4 16">Belongs to the PEP-utilizing enzyme family.</text>
</comment>
<evidence type="ECO:0000259" key="21">
    <source>
        <dbReference type="Pfam" id="PF02896"/>
    </source>
</evidence>
<organism evidence="23 24">
    <name type="scientific">Denitrobaculum tricleocarpae</name>
    <dbReference type="NCBI Taxonomy" id="2591009"/>
    <lineage>
        <taxon>Bacteria</taxon>
        <taxon>Pseudomonadati</taxon>
        <taxon>Pseudomonadota</taxon>
        <taxon>Alphaproteobacteria</taxon>
        <taxon>Rhodospirillales</taxon>
        <taxon>Rhodospirillaceae</taxon>
        <taxon>Denitrobaculum</taxon>
    </lineage>
</organism>
<dbReference type="Gene3D" id="1.10.274.10">
    <property type="entry name" value="PtsI, HPr-binding domain"/>
    <property type="match status" value="1"/>
</dbReference>
<dbReference type="InterPro" id="IPR015813">
    <property type="entry name" value="Pyrv/PenolPyrv_kinase-like_dom"/>
</dbReference>
<dbReference type="Pfam" id="PF05524">
    <property type="entry name" value="PEP-utilisers_N"/>
    <property type="match status" value="1"/>
</dbReference>
<accession>A0A545TES6</accession>
<evidence type="ECO:0000256" key="10">
    <source>
        <dbReference type="ARBA" id="ARBA00022679"/>
    </source>
</evidence>
<dbReference type="PANTHER" id="PTHR46244:SF6">
    <property type="entry name" value="PHOSPHOENOLPYRUVATE-PROTEIN PHOSPHOTRANSFERASE"/>
    <property type="match status" value="1"/>
</dbReference>
<dbReference type="SUPFAM" id="SSF52009">
    <property type="entry name" value="Phosphohistidine domain"/>
    <property type="match status" value="1"/>
</dbReference>
<feature type="binding site" evidence="18">
    <location>
        <position position="458"/>
    </location>
    <ligand>
        <name>phosphoenolpyruvate</name>
        <dbReference type="ChEBI" id="CHEBI:58702"/>
    </ligand>
</feature>
<comment type="cofactor">
    <cofactor evidence="2 16 19">
        <name>Mg(2+)</name>
        <dbReference type="ChEBI" id="CHEBI:18420"/>
    </cofactor>
</comment>
<dbReference type="Gene3D" id="3.50.30.10">
    <property type="entry name" value="Phosphohistidine domain"/>
    <property type="match status" value="1"/>
</dbReference>
<comment type="subcellular location">
    <subcellularLocation>
        <location evidence="3 16">Cytoplasm</location>
    </subcellularLocation>
</comment>
<dbReference type="PANTHER" id="PTHR46244">
    <property type="entry name" value="PHOSPHOENOLPYRUVATE-PROTEIN PHOSPHOTRANSFERASE"/>
    <property type="match status" value="1"/>
</dbReference>
<dbReference type="SUPFAM" id="SSF47831">
    <property type="entry name" value="Enzyme I of the PEP:sugar phosphotransferase system HPr-binding (sub)domain"/>
    <property type="match status" value="1"/>
</dbReference>
<dbReference type="NCBIfam" id="TIGR01417">
    <property type="entry name" value="PTS_I_fam"/>
    <property type="match status" value="1"/>
</dbReference>
<feature type="binding site" evidence="18">
    <location>
        <begin position="447"/>
        <end position="448"/>
    </location>
    <ligand>
        <name>phosphoenolpyruvate</name>
        <dbReference type="ChEBI" id="CHEBI:58702"/>
    </ligand>
</feature>
<dbReference type="InterPro" id="IPR040442">
    <property type="entry name" value="Pyrv_kinase-like_dom_sf"/>
</dbReference>
<evidence type="ECO:0000256" key="13">
    <source>
        <dbReference type="ARBA" id="ARBA00022777"/>
    </source>
</evidence>
<dbReference type="InterPro" id="IPR008279">
    <property type="entry name" value="PEP-util_enz_mobile_dom"/>
</dbReference>
<feature type="active site" description="Proton donor" evidence="17">
    <location>
        <position position="495"/>
    </location>
</feature>
<evidence type="ECO:0000256" key="15">
    <source>
        <dbReference type="ARBA" id="ARBA00033235"/>
    </source>
</evidence>
<dbReference type="InterPro" id="IPR036637">
    <property type="entry name" value="Phosphohistidine_dom_sf"/>
</dbReference>
<dbReference type="GO" id="GO:0016301">
    <property type="term" value="F:kinase activity"/>
    <property type="evidence" value="ECO:0007669"/>
    <property type="project" value="UniProtKB-KW"/>
</dbReference>
<evidence type="ECO:0000256" key="3">
    <source>
        <dbReference type="ARBA" id="ARBA00004496"/>
    </source>
</evidence>
<evidence type="ECO:0000256" key="11">
    <source>
        <dbReference type="ARBA" id="ARBA00022683"/>
    </source>
</evidence>
<keyword evidence="12 16" id="KW-0479">Metal-binding</keyword>
<dbReference type="RefSeq" id="WP_142898670.1">
    <property type="nucleotide sequence ID" value="NZ_ML660060.1"/>
</dbReference>
<evidence type="ECO:0000256" key="2">
    <source>
        <dbReference type="ARBA" id="ARBA00001946"/>
    </source>
</evidence>
<dbReference type="InterPro" id="IPR008731">
    <property type="entry name" value="PTS_EIN"/>
</dbReference>
<keyword evidence="10 16" id="KW-0808">Transferase</keyword>
<evidence type="ECO:0000256" key="12">
    <source>
        <dbReference type="ARBA" id="ARBA00022723"/>
    </source>
</evidence>
<evidence type="ECO:0000259" key="22">
    <source>
        <dbReference type="Pfam" id="PF05524"/>
    </source>
</evidence>
<feature type="binding site" evidence="18">
    <location>
        <position position="293"/>
    </location>
    <ligand>
        <name>phosphoenolpyruvate</name>
        <dbReference type="ChEBI" id="CHEBI:58702"/>
    </ligand>
</feature>
<name>A0A545TES6_9PROT</name>
<keyword evidence="14 16" id="KW-0460">Magnesium</keyword>
<comment type="function">
    <text evidence="16">General (non sugar-specific) component of the phosphoenolpyruvate-dependent sugar phosphotransferase system (sugar PTS). This major carbohydrate active-transport system catalyzes the phosphorylation of incoming sugar substrates concomitantly with their translocation across the cell membrane. Enzyme I transfers the phosphoryl group from phosphoenolpyruvate (PEP) to the phosphoryl carrier protein (HPr).</text>
</comment>
<feature type="domain" description="Phosphotransferase system enzyme I N-terminal" evidence="22">
    <location>
        <begin position="12"/>
        <end position="125"/>
    </location>
</feature>
<evidence type="ECO:0000256" key="8">
    <source>
        <dbReference type="ARBA" id="ARBA00022490"/>
    </source>
</evidence>
<keyword evidence="8 16" id="KW-0963">Cytoplasm</keyword>
<keyword evidence="7 16" id="KW-0813">Transport</keyword>
<dbReference type="GO" id="GO:0009401">
    <property type="term" value="P:phosphoenolpyruvate-dependent sugar phosphotransferase system"/>
    <property type="evidence" value="ECO:0007669"/>
    <property type="project" value="UniProtKB-KW"/>
</dbReference>
<evidence type="ECO:0000256" key="4">
    <source>
        <dbReference type="ARBA" id="ARBA00007837"/>
    </source>
</evidence>
<evidence type="ECO:0000256" key="5">
    <source>
        <dbReference type="ARBA" id="ARBA00012232"/>
    </source>
</evidence>
<dbReference type="Pfam" id="PF02896">
    <property type="entry name" value="PEP-utilizers_C"/>
    <property type="match status" value="1"/>
</dbReference>
<dbReference type="SUPFAM" id="SSF51621">
    <property type="entry name" value="Phosphoenolpyruvate/pyruvate domain"/>
    <property type="match status" value="1"/>
</dbReference>
<feature type="domain" description="PEP-utilising enzyme mobile" evidence="20">
    <location>
        <begin position="151"/>
        <end position="222"/>
    </location>
</feature>
<sequence>MTETSQERILSGFAASDGLVVGRAVRLVSTAELQRLAGSPEEERSVLAGAITRATEELEALAETQDEMGAGILEFQTALLEDEDLLAPVYAAVEAGQPADQAWIRIIDGEVTEYREGEDDYFKARADDLLDLKERVLAALHGRETAQVKLDGDIIIARDLTPSRFLELDWSLYRGVAVCGGSPTSHVAILARARGVPLVVGLEDALETLQEACPAVLDAESGRLILAPESATLEAIGRRLRAREADDAAAESLLGEPAVTAQGERIEILINADDPKVLAEVPVANCDGIGLTRTEFLFSDGALPDEQKQFEVYRDLMTWAEGRPVIVRTLDAGGDKPIPGVTVDDESNPFLGLRGVRLSLLKPEVLKLQLRALARAAALGPLKIMIPMVTVPEEVEAVRALLEAALSELTAEGVAHARPQLGMMVEVPAAALTADRFKVDFFSIGSNDLIQYTTACARDNAAVTRLADARNPAVLELIGRTIEAAARMGVEVSLCGDMASDPHHIPALLERGLRRLSVAPAQVGRVKLAVRRYG</sequence>
<comment type="catalytic activity">
    <reaction evidence="1 16">
        <text>L-histidyl-[protein] + phosphoenolpyruvate = N(pros)-phospho-L-histidyl-[protein] + pyruvate</text>
        <dbReference type="Rhea" id="RHEA:23880"/>
        <dbReference type="Rhea" id="RHEA-COMP:9745"/>
        <dbReference type="Rhea" id="RHEA-COMP:9746"/>
        <dbReference type="ChEBI" id="CHEBI:15361"/>
        <dbReference type="ChEBI" id="CHEBI:29979"/>
        <dbReference type="ChEBI" id="CHEBI:58702"/>
        <dbReference type="ChEBI" id="CHEBI:64837"/>
        <dbReference type="EC" id="2.7.3.9"/>
    </reaction>
</comment>
<evidence type="ECO:0000259" key="20">
    <source>
        <dbReference type="Pfam" id="PF00391"/>
    </source>
</evidence>
<dbReference type="InterPro" id="IPR000121">
    <property type="entry name" value="PEP_util_C"/>
</dbReference>
<feature type="binding site" evidence="19">
    <location>
        <position position="448"/>
    </location>
    <ligand>
        <name>Mg(2+)</name>
        <dbReference type="ChEBI" id="CHEBI:18420"/>
    </ligand>
</feature>
<dbReference type="Pfam" id="PF00391">
    <property type="entry name" value="PEP-utilizers"/>
    <property type="match status" value="1"/>
</dbReference>
<dbReference type="InterPro" id="IPR050499">
    <property type="entry name" value="PEP-utilizing_PTS_enzyme"/>
</dbReference>
<dbReference type="EMBL" id="VHSH01000009">
    <property type="protein sequence ID" value="TQV75681.1"/>
    <property type="molecule type" value="Genomic_DNA"/>
</dbReference>
<reference evidence="23 24" key="1">
    <citation type="submission" date="2019-06" db="EMBL/GenBank/DDBJ databases">
        <title>Whole genome sequence for Rhodospirillaceae sp. R148.</title>
        <authorList>
            <person name="Wang G."/>
        </authorList>
    </citation>
    <scope>NUCLEOTIDE SEQUENCE [LARGE SCALE GENOMIC DNA]</scope>
    <source>
        <strain evidence="23 24">R148</strain>
    </source>
</reference>
<protein>
    <recommendedName>
        <fullName evidence="6 16">Phosphoenolpyruvate-protein phosphotransferase</fullName>
        <ecNumber evidence="5 16">2.7.3.9</ecNumber>
    </recommendedName>
    <alternativeName>
        <fullName evidence="15 16">Phosphotransferase system, enzyme I</fullName>
    </alternativeName>
</protein>
<keyword evidence="9 16" id="KW-0762">Sugar transport</keyword>
<evidence type="ECO:0000256" key="7">
    <source>
        <dbReference type="ARBA" id="ARBA00022448"/>
    </source>
</evidence>
<evidence type="ECO:0000256" key="14">
    <source>
        <dbReference type="ARBA" id="ARBA00022842"/>
    </source>
</evidence>
<evidence type="ECO:0000256" key="6">
    <source>
        <dbReference type="ARBA" id="ARBA00016544"/>
    </source>
</evidence>